<keyword evidence="2" id="KW-1185">Reference proteome</keyword>
<proteinExistence type="predicted"/>
<dbReference type="Proteomes" id="UP000184339">
    <property type="component" value="Unassembled WGS sequence"/>
</dbReference>
<evidence type="ECO:0000313" key="2">
    <source>
        <dbReference type="Proteomes" id="UP000184339"/>
    </source>
</evidence>
<name>A0A1M7PEL4_9BURK</name>
<accession>A0A1M7PEL4</accession>
<dbReference type="EMBL" id="FRCX01000005">
    <property type="protein sequence ID" value="SHN15491.1"/>
    <property type="molecule type" value="Genomic_DNA"/>
</dbReference>
<protein>
    <submittedName>
        <fullName evidence="1">Uncharacterized protein</fullName>
    </submittedName>
</protein>
<organism evidence="1 2">
    <name type="scientific">Duganella sacchari</name>
    <dbReference type="NCBI Taxonomy" id="551987"/>
    <lineage>
        <taxon>Bacteria</taxon>
        <taxon>Pseudomonadati</taxon>
        <taxon>Pseudomonadota</taxon>
        <taxon>Betaproteobacteria</taxon>
        <taxon>Burkholderiales</taxon>
        <taxon>Oxalobacteraceae</taxon>
        <taxon>Telluria group</taxon>
        <taxon>Duganella</taxon>
    </lineage>
</organism>
<feature type="non-terminal residue" evidence="1">
    <location>
        <position position="59"/>
    </location>
</feature>
<sequence length="59" mass="6352">MANHILSLPFWEGFIVSSVEVVDNCLHVRLAADPGCPLICSHCGTPAPGVHDTVLRTVR</sequence>
<dbReference type="AlphaFoldDB" id="A0A1M7PEL4"/>
<reference evidence="2" key="1">
    <citation type="submission" date="2016-11" db="EMBL/GenBank/DDBJ databases">
        <authorList>
            <person name="Varghese N."/>
            <person name="Submissions S."/>
        </authorList>
    </citation>
    <scope>NUCLEOTIDE SEQUENCE [LARGE SCALE GENOMIC DNA]</scope>
    <source>
        <strain evidence="2">Sac-22</strain>
    </source>
</reference>
<gene>
    <name evidence="1" type="ORF">SAMN05192549_1051</name>
</gene>
<evidence type="ECO:0000313" key="1">
    <source>
        <dbReference type="EMBL" id="SHN15491.1"/>
    </source>
</evidence>